<gene>
    <name evidence="16" type="ORF">ALC57_09112</name>
</gene>
<dbReference type="GO" id="GO:0020037">
    <property type="term" value="F:heme binding"/>
    <property type="evidence" value="ECO:0007669"/>
    <property type="project" value="InterPro"/>
</dbReference>
<dbReference type="STRING" id="471704.A0A151J5X4"/>
<evidence type="ECO:0000256" key="9">
    <source>
        <dbReference type="ARBA" id="ARBA00022848"/>
    </source>
</evidence>
<evidence type="ECO:0008006" key="18">
    <source>
        <dbReference type="Google" id="ProtNLM"/>
    </source>
</evidence>
<dbReference type="InterPro" id="IPR002401">
    <property type="entry name" value="Cyt_P450_E_grp-I"/>
</dbReference>
<protein>
    <recommendedName>
        <fullName evidence="18">Cytochrome P450 304a1</fullName>
    </recommendedName>
</protein>
<dbReference type="GO" id="GO:0016712">
    <property type="term" value="F:oxidoreductase activity, acting on paired donors, with incorporation or reduction of molecular oxygen, reduced flavin or flavoprotein as one donor, and incorporation of one atom of oxygen"/>
    <property type="evidence" value="ECO:0007669"/>
    <property type="project" value="TreeGrafter"/>
</dbReference>
<evidence type="ECO:0000256" key="10">
    <source>
        <dbReference type="ARBA" id="ARBA00023002"/>
    </source>
</evidence>
<dbReference type="PANTHER" id="PTHR24300:SF376">
    <property type="entry name" value="CYTOCHROME P450 15A1"/>
    <property type="match status" value="1"/>
</dbReference>
<dbReference type="SUPFAM" id="SSF48371">
    <property type="entry name" value="ARM repeat"/>
    <property type="match status" value="1"/>
</dbReference>
<dbReference type="Gene3D" id="1.10.630.10">
    <property type="entry name" value="Cytochrome P450"/>
    <property type="match status" value="1"/>
</dbReference>
<evidence type="ECO:0000256" key="1">
    <source>
        <dbReference type="ARBA" id="ARBA00001971"/>
    </source>
</evidence>
<dbReference type="EMBL" id="KQ979945">
    <property type="protein sequence ID" value="KYN18570.1"/>
    <property type="molecule type" value="Genomic_DNA"/>
</dbReference>
<dbReference type="PRINTS" id="PR00385">
    <property type="entry name" value="P450"/>
</dbReference>
<keyword evidence="10" id="KW-0560">Oxidoreductase</keyword>
<dbReference type="PANTHER" id="PTHR24300">
    <property type="entry name" value="CYTOCHROME P450 508A4-RELATED"/>
    <property type="match status" value="1"/>
</dbReference>
<evidence type="ECO:0000313" key="16">
    <source>
        <dbReference type="EMBL" id="KYN18570.1"/>
    </source>
</evidence>
<evidence type="ECO:0000256" key="5">
    <source>
        <dbReference type="ARBA" id="ARBA00010617"/>
    </source>
</evidence>
<dbReference type="InterPro" id="IPR036396">
    <property type="entry name" value="Cyt_P450_sf"/>
</dbReference>
<keyword evidence="6 14" id="KW-0349">Heme</keyword>
<evidence type="ECO:0000256" key="8">
    <source>
        <dbReference type="ARBA" id="ARBA00022824"/>
    </source>
</evidence>
<comment type="similarity">
    <text evidence="5">Belongs to the cytochrome P450 family.</text>
</comment>
<evidence type="ECO:0000256" key="3">
    <source>
        <dbReference type="ARBA" id="ARBA00004174"/>
    </source>
</evidence>
<dbReference type="GO" id="GO:0008395">
    <property type="term" value="F:steroid hydroxylase activity"/>
    <property type="evidence" value="ECO:0007669"/>
    <property type="project" value="TreeGrafter"/>
</dbReference>
<dbReference type="InterPro" id="IPR017972">
    <property type="entry name" value="Cyt_P450_CS"/>
</dbReference>
<evidence type="ECO:0000256" key="11">
    <source>
        <dbReference type="ARBA" id="ARBA00023004"/>
    </source>
</evidence>
<dbReference type="GO" id="GO:0006805">
    <property type="term" value="P:xenobiotic metabolic process"/>
    <property type="evidence" value="ECO:0007669"/>
    <property type="project" value="TreeGrafter"/>
</dbReference>
<dbReference type="InterPro" id="IPR001128">
    <property type="entry name" value="Cyt_P450"/>
</dbReference>
<dbReference type="FunFam" id="1.10.630.10:FF:000238">
    <property type="entry name" value="Cytochrome P450 2A6"/>
    <property type="match status" value="1"/>
</dbReference>
<dbReference type="SUPFAM" id="SSF48264">
    <property type="entry name" value="Cytochrome P450"/>
    <property type="match status" value="1"/>
</dbReference>
<dbReference type="PRINTS" id="PR00463">
    <property type="entry name" value="EP450I"/>
</dbReference>
<evidence type="ECO:0000256" key="12">
    <source>
        <dbReference type="ARBA" id="ARBA00023033"/>
    </source>
</evidence>
<dbReference type="InterPro" id="IPR050182">
    <property type="entry name" value="Cytochrome_P450_fam2"/>
</dbReference>
<proteinExistence type="inferred from homology"/>
<keyword evidence="9" id="KW-0492">Microsome</keyword>
<dbReference type="PROSITE" id="PS00086">
    <property type="entry name" value="CYTOCHROME_P450"/>
    <property type="match status" value="1"/>
</dbReference>
<evidence type="ECO:0000313" key="17">
    <source>
        <dbReference type="Proteomes" id="UP000078492"/>
    </source>
</evidence>
<sequence>MDNLLKELEALKIRGDFFEDNSSWTPCVDLIQKSFVPQRTVGVERPCEEKDFREYRLVVERNLHNVRSMLLHISSRRISRERHFQLSNATGMVRTFGMNLLLLIGEHSEKNIWNTAECVSISKELLASFCDLYVCQSISQFLSENENLRNLLLMLRPKLLKDTWKTYPSAVACYRWFLQETEKPVLFNYIGDVLPTALIILDDYFPDNVLIGLECIYQIIQHSYMKKGLIDSGYAKLIYHALQLLTHQKEAKYIIPLYSCMASLLATMEHWDNTINLFEWTTRDEVLSTLIENMEFEQNIELRHVYMLSLPQLITNIGCAKWCGALIRILTEYCEHHTDLRTLKATLEMAKTFLLMFRLRVAAHCAPLYTVFLKLHFDLTETPVFDRAIMQNLEDCICMLYQLSPNVGYTVINDDRMRSVLNSSLLVVCQGGIIRIPIGGSYWMLLWGNYKFPYLTIDYYVKKLKSKIISCYMGDNFIIIVNDYKSIKEVLSREEFDGRITTAQYLKDRAFGKELGVFFIEGPQWHEQRRFTLRHMRDFGFGRRQDKLESEIMDEMTLFLDILKNGPIYDGEKEILKGNLALFPDILYASAANNIWNIMFGRKFDRSEHDISRLLCHMATLFQRANDTTGGAISQRSIFRYFGNIFNYTDHLKGSTTVSNIIKKYLDYQKTIISENDDQGFVDRYLKKLNGDDKLDNFTEEQLIILLTDVMFPAFSAIPVVITWIIKYLMHHPRVMKKVQNEIDNVVGTGRLATWDDRKNLPYLEATIRETMRIETLTPLSVSHKSLKKTTLGGYEIPANTPILTNLAAMHHDPDLWGDPEIFRPERFLKEDGQLAKDFTLPFGFGHRLCAGETYARYNLFGTVVLLVQNFNFFFVEGEPSSLEDKLPGLIIAPKKLWIRLESR</sequence>
<dbReference type="GO" id="GO:0005789">
    <property type="term" value="C:endoplasmic reticulum membrane"/>
    <property type="evidence" value="ECO:0007669"/>
    <property type="project" value="UniProtKB-SubCell"/>
</dbReference>
<keyword evidence="12" id="KW-0503">Monooxygenase</keyword>
<reference evidence="16 17" key="1">
    <citation type="submission" date="2015-09" db="EMBL/GenBank/DDBJ databases">
        <title>Trachymyrmex cornetzi WGS genome.</title>
        <authorList>
            <person name="Nygaard S."/>
            <person name="Hu H."/>
            <person name="Boomsma J."/>
            <person name="Zhang G."/>
        </authorList>
    </citation>
    <scope>NUCLEOTIDE SEQUENCE [LARGE SCALE GENOMIC DNA]</scope>
    <source>
        <strain evidence="16">Tcor2-1</strain>
        <tissue evidence="16">Whole body</tissue>
    </source>
</reference>
<name>A0A151J5X4_9HYME</name>
<evidence type="ECO:0000256" key="15">
    <source>
        <dbReference type="SAM" id="Phobius"/>
    </source>
</evidence>
<evidence type="ECO:0000256" key="7">
    <source>
        <dbReference type="ARBA" id="ARBA00022723"/>
    </source>
</evidence>
<keyword evidence="8" id="KW-0256">Endoplasmic reticulum</keyword>
<accession>A0A151J5X4</accession>
<organism evidence="16 17">
    <name type="scientific">Trachymyrmex cornetzi</name>
    <dbReference type="NCBI Taxonomy" id="471704"/>
    <lineage>
        <taxon>Eukaryota</taxon>
        <taxon>Metazoa</taxon>
        <taxon>Ecdysozoa</taxon>
        <taxon>Arthropoda</taxon>
        <taxon>Hexapoda</taxon>
        <taxon>Insecta</taxon>
        <taxon>Pterygota</taxon>
        <taxon>Neoptera</taxon>
        <taxon>Endopterygota</taxon>
        <taxon>Hymenoptera</taxon>
        <taxon>Apocrita</taxon>
        <taxon>Aculeata</taxon>
        <taxon>Formicoidea</taxon>
        <taxon>Formicidae</taxon>
        <taxon>Myrmicinae</taxon>
        <taxon>Trachymyrmex</taxon>
    </lineage>
</organism>
<evidence type="ECO:0000256" key="6">
    <source>
        <dbReference type="ARBA" id="ARBA00022617"/>
    </source>
</evidence>
<comment type="function">
    <text evidence="2">May be involved in the metabolism of insect hormones and in the breakdown of synthetic insecticides.</text>
</comment>
<comment type="subcellular location">
    <subcellularLocation>
        <location evidence="4">Endoplasmic reticulum membrane</location>
        <topology evidence="4">Peripheral membrane protein</topology>
    </subcellularLocation>
    <subcellularLocation>
        <location evidence="3">Microsome membrane</location>
        <topology evidence="3">Peripheral membrane protein</topology>
    </subcellularLocation>
</comment>
<dbReference type="AlphaFoldDB" id="A0A151J5X4"/>
<keyword evidence="15" id="KW-1133">Transmembrane helix</keyword>
<keyword evidence="7 14" id="KW-0479">Metal-binding</keyword>
<feature type="transmembrane region" description="Helical" evidence="15">
    <location>
        <begin position="710"/>
        <end position="730"/>
    </location>
</feature>
<keyword evidence="13 15" id="KW-0472">Membrane</keyword>
<evidence type="ECO:0000256" key="13">
    <source>
        <dbReference type="ARBA" id="ARBA00023136"/>
    </source>
</evidence>
<dbReference type="GO" id="GO:0006082">
    <property type="term" value="P:organic acid metabolic process"/>
    <property type="evidence" value="ECO:0007669"/>
    <property type="project" value="TreeGrafter"/>
</dbReference>
<keyword evidence="15" id="KW-0812">Transmembrane</keyword>
<dbReference type="Pfam" id="PF00067">
    <property type="entry name" value="p450"/>
    <property type="match status" value="1"/>
</dbReference>
<comment type="cofactor">
    <cofactor evidence="1 14">
        <name>heme</name>
        <dbReference type="ChEBI" id="CHEBI:30413"/>
    </cofactor>
</comment>
<evidence type="ECO:0000256" key="14">
    <source>
        <dbReference type="PIRSR" id="PIRSR602401-1"/>
    </source>
</evidence>
<dbReference type="Proteomes" id="UP000078492">
    <property type="component" value="Unassembled WGS sequence"/>
</dbReference>
<dbReference type="InterPro" id="IPR016024">
    <property type="entry name" value="ARM-type_fold"/>
</dbReference>
<evidence type="ECO:0000256" key="2">
    <source>
        <dbReference type="ARBA" id="ARBA00003690"/>
    </source>
</evidence>
<evidence type="ECO:0000256" key="4">
    <source>
        <dbReference type="ARBA" id="ARBA00004406"/>
    </source>
</evidence>
<keyword evidence="11 14" id="KW-0408">Iron</keyword>
<keyword evidence="17" id="KW-1185">Reference proteome</keyword>
<dbReference type="GO" id="GO:0005506">
    <property type="term" value="F:iron ion binding"/>
    <property type="evidence" value="ECO:0007669"/>
    <property type="project" value="InterPro"/>
</dbReference>
<feature type="binding site" description="axial binding residue" evidence="14">
    <location>
        <position position="850"/>
    </location>
    <ligand>
        <name>heme</name>
        <dbReference type="ChEBI" id="CHEBI:30413"/>
    </ligand>
    <ligandPart>
        <name>Fe</name>
        <dbReference type="ChEBI" id="CHEBI:18248"/>
    </ligandPart>
</feature>